<keyword evidence="6 8" id="KW-1133">Transmembrane helix</keyword>
<dbReference type="GO" id="GO:0005886">
    <property type="term" value="C:plasma membrane"/>
    <property type="evidence" value="ECO:0007669"/>
    <property type="project" value="UniProtKB-SubCell"/>
</dbReference>
<evidence type="ECO:0000256" key="2">
    <source>
        <dbReference type="ARBA" id="ARBA00007935"/>
    </source>
</evidence>
<evidence type="ECO:0000256" key="5">
    <source>
        <dbReference type="ARBA" id="ARBA00022692"/>
    </source>
</evidence>
<keyword evidence="3" id="KW-0813">Transport</keyword>
<dbReference type="PANTHER" id="PTHR30472:SF25">
    <property type="entry name" value="ABC TRANSPORTER PERMEASE PROTEIN MJ0876-RELATED"/>
    <property type="match status" value="1"/>
</dbReference>
<gene>
    <name evidence="9" type="ordered locus">Mpe_B0513</name>
</gene>
<dbReference type="SUPFAM" id="SSF81345">
    <property type="entry name" value="ABC transporter involved in vitamin B12 uptake, BtuC"/>
    <property type="match status" value="1"/>
</dbReference>
<dbReference type="GO" id="GO:0022857">
    <property type="term" value="F:transmembrane transporter activity"/>
    <property type="evidence" value="ECO:0007669"/>
    <property type="project" value="InterPro"/>
</dbReference>
<evidence type="ECO:0000256" key="1">
    <source>
        <dbReference type="ARBA" id="ARBA00004651"/>
    </source>
</evidence>
<name>A2SNZ6_METPP</name>
<dbReference type="AlphaFoldDB" id="A2SNZ6"/>
<feature type="transmembrane region" description="Helical" evidence="8">
    <location>
        <begin position="104"/>
        <end position="137"/>
    </location>
</feature>
<keyword evidence="7 8" id="KW-0472">Membrane</keyword>
<keyword evidence="4" id="KW-1003">Cell membrane</keyword>
<feature type="transmembrane region" description="Helical" evidence="8">
    <location>
        <begin position="143"/>
        <end position="162"/>
    </location>
</feature>
<proteinExistence type="inferred from homology"/>
<feature type="transmembrane region" description="Helical" evidence="8">
    <location>
        <begin position="26"/>
        <end position="50"/>
    </location>
</feature>
<accession>A2SNZ6</accession>
<dbReference type="Gene3D" id="1.10.3470.10">
    <property type="entry name" value="ABC transporter involved in vitamin B12 uptake, BtuC"/>
    <property type="match status" value="1"/>
</dbReference>
<evidence type="ECO:0000256" key="6">
    <source>
        <dbReference type="ARBA" id="ARBA00022989"/>
    </source>
</evidence>
<feature type="transmembrane region" description="Helical" evidence="8">
    <location>
        <begin position="169"/>
        <end position="190"/>
    </location>
</feature>
<keyword evidence="9" id="KW-0614">Plasmid</keyword>
<organism evidence="9 10">
    <name type="scientific">Methylibium petroleiphilum (strain ATCC BAA-1232 / LMG 22953 / PM1)</name>
    <dbReference type="NCBI Taxonomy" id="420662"/>
    <lineage>
        <taxon>Bacteria</taxon>
        <taxon>Pseudomonadati</taxon>
        <taxon>Pseudomonadota</taxon>
        <taxon>Betaproteobacteria</taxon>
        <taxon>Burkholderiales</taxon>
        <taxon>Sphaerotilaceae</taxon>
        <taxon>Methylibium</taxon>
    </lineage>
</organism>
<reference evidence="9 10" key="1">
    <citation type="journal article" date="2007" name="J. Bacteriol.">
        <title>Whole-genome analysis of the methyl tert-butyl ether-degrading beta-proteobacterium Methylibium petroleiphilum PM1.</title>
        <authorList>
            <person name="Kane S.R."/>
            <person name="Chakicherla A.Y."/>
            <person name="Chain P.S.G."/>
            <person name="Schmidt R."/>
            <person name="Shin M.W."/>
            <person name="Legler T.C."/>
            <person name="Scow K.M."/>
            <person name="Larimer F.W."/>
            <person name="Lucas S.M."/>
            <person name="Richardson P.M."/>
            <person name="Hristova K.R."/>
        </authorList>
    </citation>
    <scope>NUCLEOTIDE SEQUENCE [LARGE SCALE GENOMIC DNA]</scope>
    <source>
        <strain evidence="10">ATCC BAA-1232 / LMG 22953 / PM1</strain>
        <plasmid evidence="9 10">RPME01</plasmid>
    </source>
</reference>
<dbReference type="Proteomes" id="UP000000366">
    <property type="component" value="Plasmid RPME01"/>
</dbReference>
<feature type="transmembrane region" description="Helical" evidence="8">
    <location>
        <begin position="298"/>
        <end position="316"/>
    </location>
</feature>
<evidence type="ECO:0000313" key="10">
    <source>
        <dbReference type="Proteomes" id="UP000000366"/>
    </source>
</evidence>
<dbReference type="Pfam" id="PF01032">
    <property type="entry name" value="FecCD"/>
    <property type="match status" value="1"/>
</dbReference>
<dbReference type="RefSeq" id="WP_011831838.1">
    <property type="nucleotide sequence ID" value="NC_008826.1"/>
</dbReference>
<comment type="subcellular location">
    <subcellularLocation>
        <location evidence="1">Cell membrane</location>
        <topology evidence="1">Multi-pass membrane protein</topology>
    </subcellularLocation>
</comment>
<dbReference type="InterPro" id="IPR000522">
    <property type="entry name" value="ABC_transptr_permease_BtuC"/>
</dbReference>
<evidence type="ECO:0000256" key="8">
    <source>
        <dbReference type="SAM" id="Phobius"/>
    </source>
</evidence>
<dbReference type="KEGG" id="mpt:Mpe_B0513"/>
<dbReference type="EMBL" id="CP000556">
    <property type="protein sequence ID" value="ABM97285.1"/>
    <property type="molecule type" value="Genomic_DNA"/>
</dbReference>
<dbReference type="CDD" id="cd06550">
    <property type="entry name" value="TM_ABC_iron-siderophores_like"/>
    <property type="match status" value="1"/>
</dbReference>
<dbReference type="GO" id="GO:0033214">
    <property type="term" value="P:siderophore-iron import into cell"/>
    <property type="evidence" value="ECO:0007669"/>
    <property type="project" value="TreeGrafter"/>
</dbReference>
<keyword evidence="10" id="KW-1185">Reference proteome</keyword>
<evidence type="ECO:0000256" key="4">
    <source>
        <dbReference type="ARBA" id="ARBA00022475"/>
    </source>
</evidence>
<dbReference type="HOGENOM" id="CLU_013016_0_3_4"/>
<geneLocation type="plasmid" evidence="9 10">
    <name>RPME01</name>
</geneLocation>
<keyword evidence="5 8" id="KW-0812">Transmembrane</keyword>
<dbReference type="PANTHER" id="PTHR30472">
    <property type="entry name" value="FERRIC ENTEROBACTIN TRANSPORT SYSTEM PERMEASE PROTEIN"/>
    <property type="match status" value="1"/>
</dbReference>
<evidence type="ECO:0000313" key="9">
    <source>
        <dbReference type="EMBL" id="ABM97285.1"/>
    </source>
</evidence>
<evidence type="ECO:0000256" key="7">
    <source>
        <dbReference type="ARBA" id="ARBA00023136"/>
    </source>
</evidence>
<dbReference type="InterPro" id="IPR037294">
    <property type="entry name" value="ABC_BtuC-like"/>
</dbReference>
<evidence type="ECO:0000256" key="3">
    <source>
        <dbReference type="ARBA" id="ARBA00022448"/>
    </source>
</evidence>
<comment type="similarity">
    <text evidence="2">Belongs to the binding-protein-dependent transport system permease family. FecCD subfamily.</text>
</comment>
<feature type="transmembrane region" description="Helical" evidence="8">
    <location>
        <begin position="70"/>
        <end position="92"/>
    </location>
</feature>
<sequence length="353" mass="35417">MSMSFVSTNQPAFDAAMGDAEARRRLAAGIALAIVVGLACGLATGSTGFAPRDFWADLNGNDAALLLGQIRAPRTLGAALVGALLGLSGAIAQGVFRNPLADPYLLGSAAGAGLGVVLVLAAAALGGATISLATVAWIERVGIVTAAFVGALAGVSLTLTLASGAVHTLRLLLAGVVIGVLLGAVSDLITVVSPDALRGKQAFMLGSTGFLGWNALALMLAGLTLLLVLAQRHARALDALTLGEDSATSLGLNLGKVRLALVLMLSLGTALAVSQAGLVAFVGLVAPHLVRRRAPGTHAWLLVASAGMGAAILLWADVISRALIAPEELPVGVVTAVLGGSYLVWLLKQRTAS</sequence>
<feature type="transmembrane region" description="Helical" evidence="8">
    <location>
        <begin position="259"/>
        <end position="286"/>
    </location>
</feature>
<protein>
    <submittedName>
        <fullName evidence="9">Iron ABC transporter, permease protein</fullName>
    </submittedName>
</protein>
<dbReference type="eggNOG" id="COG0609">
    <property type="taxonomic scope" value="Bacteria"/>
</dbReference>
<feature type="transmembrane region" description="Helical" evidence="8">
    <location>
        <begin position="210"/>
        <end position="230"/>
    </location>
</feature>
<feature type="transmembrane region" description="Helical" evidence="8">
    <location>
        <begin position="328"/>
        <end position="347"/>
    </location>
</feature>